<dbReference type="EMBL" id="JN036606">
    <property type="protein sequence ID" value="AEJ34634.1"/>
    <property type="molecule type" value="Genomic_DNA"/>
</dbReference>
<reference evidence="7 11" key="1">
    <citation type="journal article" date="2011" name="Proc. Natl. Acad. Sci. U.S.A.">
        <title>Mimivirus shows dramatic genome reduction after intraamoebal culture.</title>
        <authorList>
            <person name="Boyer M."/>
            <person name="Azza S."/>
            <person name="Barrassi L."/>
            <person name="Klose T."/>
            <person name="Campocasso A."/>
            <person name="Pagnier I."/>
            <person name="Fournous G."/>
            <person name="Borg A."/>
            <person name="Robert C."/>
            <person name="Zhang X."/>
            <person name="Desnues C."/>
            <person name="Henrissat B."/>
            <person name="Rossmann M.G."/>
            <person name="La Scola B."/>
            <person name="Raoult D."/>
        </authorList>
    </citation>
    <scope>NUCLEOTIDE SEQUENCE [LARGE SCALE GENOMIC DNA]</scope>
    <source>
        <strain evidence="7">M4</strain>
    </source>
</reference>
<evidence type="ECO:0000256" key="3">
    <source>
        <dbReference type="ARBA" id="ARBA00022806"/>
    </source>
</evidence>
<dbReference type="Pfam" id="PF04851">
    <property type="entry name" value="ResIII"/>
    <property type="match status" value="1"/>
</dbReference>
<protein>
    <submittedName>
        <fullName evidence="6">Putative ATP-dependent RNA helicase</fullName>
        <ecNumber evidence="6">3.6.4.13</ecNumber>
    </submittedName>
    <submittedName>
        <fullName evidence="7">VV A18 helicase</fullName>
    </submittedName>
</protein>
<accession>A0A0G2Y0L3</accession>
<keyword evidence="3 6" id="KW-0347">Helicase</keyword>
<keyword evidence="2 6" id="KW-0378">Hydrolase</keyword>
<evidence type="ECO:0000313" key="10">
    <source>
        <dbReference type="Proteomes" id="UP000201519"/>
    </source>
</evidence>
<evidence type="ECO:0000313" key="11">
    <source>
        <dbReference type="Proteomes" id="UP000240552"/>
    </source>
</evidence>
<dbReference type="GO" id="GO:0016787">
    <property type="term" value="F:hydrolase activity"/>
    <property type="evidence" value="ECO:0007669"/>
    <property type="project" value="UniProtKB-KW"/>
</dbReference>
<dbReference type="EMBL" id="HQ336222">
    <property type="protein sequence ID" value="ADO18181.1"/>
    <property type="molecule type" value="Genomic_DNA"/>
</dbReference>
<dbReference type="InterPro" id="IPR006935">
    <property type="entry name" value="Helicase/UvrB_N"/>
</dbReference>
<dbReference type="EMBL" id="KM982401">
    <property type="protein sequence ID" value="AKI79165.1"/>
    <property type="molecule type" value="Genomic_DNA"/>
</dbReference>
<organism evidence="6 10">
    <name type="scientific">Acanthamoeba polyphaga mimivirus</name>
    <name type="common">APMV</name>
    <dbReference type="NCBI Taxonomy" id="212035"/>
    <lineage>
        <taxon>Viruses</taxon>
        <taxon>Varidnaviria</taxon>
        <taxon>Bamfordvirae</taxon>
        <taxon>Nucleocytoviricota</taxon>
        <taxon>Megaviricetes</taxon>
        <taxon>Imitervirales</taxon>
        <taxon>Mimiviridae</taxon>
        <taxon>Megamimivirinae</taxon>
        <taxon>Mimivirus</taxon>
        <taxon>Mimivirus bradfordmassiliense</taxon>
    </lineage>
</organism>
<accession>E3VXK2</accession>
<sequence length="519" mass="60347">MANNIKTKITRFGYIVNKNLIDDETIKEIKSDLTVVPFKINNYAPKYIKNEGFPLYVENGNYIGIPKYYGFDKLGEPDIDKVSNYEYPVQDMTYTGTLRPHQQMVSDKIIKGMEEGGGGVLVMGCGSGKTNVAIYIACKFKLRTLFVVHKTFLRDQVIDRIKSNTNVKKVGIIQRKIVNYKHPFVVSMVQSLAKINYNDEIFKDFGMIIIDEVHHMGARNFSTVYQKISSKYMLGISAEYTRTDGMYKIINWYMGPILHLEEQKPNEMVIVKQFYYSTSNKERIKMKYINGDTNKPNRSKMITNLFYIKRRNRFILYLIQELFDMGKNILFLSGRLKQIDLLYELLNNDEFTHGNVGKYIGGMKESSLKKSAMKQIILGSYDMASEGLDIEGLNVVILGTPKTSIKQSVGRILRKEVYEEHPIVIDIVDVDNDTFKKQSKSRNNYFQKQKYNIQKYYISESLKQKYELWNDKEYIKKVLVEIPEIPDKQTQDMIKTNPNPKKKYQGPINIDELNFLEDD</sequence>
<organismHost>
    <name type="scientific">Acanthamoeba polyphaga</name>
    <name type="common">Amoeba</name>
    <dbReference type="NCBI Taxonomy" id="5757"/>
</organismHost>
<keyword evidence="1" id="KW-0547">Nucleotide-binding</keyword>
<evidence type="ECO:0000313" key="12">
    <source>
        <dbReference type="Proteomes" id="UP000241474"/>
    </source>
</evidence>
<dbReference type="GO" id="GO:0003724">
    <property type="term" value="F:RNA helicase activity"/>
    <property type="evidence" value="ECO:0007669"/>
    <property type="project" value="UniProtKB-EC"/>
</dbReference>
<dbReference type="Proteomes" id="UP000241474">
    <property type="component" value="Segment"/>
</dbReference>
<dbReference type="CDD" id="cd17926">
    <property type="entry name" value="DEXHc_RE"/>
    <property type="match status" value="1"/>
</dbReference>
<dbReference type="InterPro" id="IPR027417">
    <property type="entry name" value="P-loop_NTPase"/>
</dbReference>
<evidence type="ECO:0000313" key="13">
    <source>
        <dbReference type="Proteomes" id="UP000274448"/>
    </source>
</evidence>
<dbReference type="SUPFAM" id="SSF52540">
    <property type="entry name" value="P-loop containing nucleoside triphosphate hydrolases"/>
    <property type="match status" value="2"/>
</dbReference>
<dbReference type="InterPro" id="IPR014001">
    <property type="entry name" value="Helicase_ATP-bd"/>
</dbReference>
<keyword evidence="4" id="KW-0067">ATP-binding</keyword>
<gene>
    <name evidence="6" type="primary">L396</name>
    <name evidence="7" type="ORF">MIMI_L396</name>
</gene>
<evidence type="ECO:0000313" key="9">
    <source>
        <dbReference type="EMBL" id="AKI81061.1"/>
    </source>
</evidence>
<reference evidence="6 10" key="2">
    <citation type="journal article" date="2011" name="Virol. J.">
        <title>Breaking the 1000-gene barrier for Mimivirus using ultra-deep genome and transcriptome sequencing.</title>
        <authorList>
            <person name="Legendre M."/>
            <person name="Santini S."/>
            <person name="Rico A."/>
            <person name="Abergel C."/>
            <person name="Claverie J.M."/>
        </authorList>
    </citation>
    <scope>NUCLEOTIDE SEQUENCE [LARGE SCALE GENOMIC DNA]</scope>
</reference>
<dbReference type="PROSITE" id="PS51192">
    <property type="entry name" value="HELICASE_ATP_BIND_1"/>
    <property type="match status" value="1"/>
</dbReference>
<evidence type="ECO:0000256" key="1">
    <source>
        <dbReference type="ARBA" id="ARBA00022741"/>
    </source>
</evidence>
<evidence type="ECO:0000256" key="4">
    <source>
        <dbReference type="ARBA" id="ARBA00022840"/>
    </source>
</evidence>
<dbReference type="SMR" id="A0A0G2Y0L3"/>
<dbReference type="PANTHER" id="PTHR11274:SF0">
    <property type="entry name" value="GENERAL TRANSCRIPTION AND DNA REPAIR FACTOR IIH HELICASE SUBUNIT XPB"/>
    <property type="match status" value="1"/>
</dbReference>
<feature type="domain" description="Helicase ATP-binding" evidence="5">
    <location>
        <begin position="110"/>
        <end position="238"/>
    </location>
</feature>
<name>A0A0G2Y0L3_MIMIV</name>
<dbReference type="GO" id="GO:0005524">
    <property type="term" value="F:ATP binding"/>
    <property type="evidence" value="ECO:0007669"/>
    <property type="project" value="UniProtKB-KW"/>
</dbReference>
<evidence type="ECO:0000313" key="6">
    <source>
        <dbReference type="EMBL" id="ADO18181.1"/>
    </source>
</evidence>
<dbReference type="GO" id="GO:0003677">
    <property type="term" value="F:DNA binding"/>
    <property type="evidence" value="ECO:0007669"/>
    <property type="project" value="InterPro"/>
</dbReference>
<dbReference type="InterPro" id="IPR050615">
    <property type="entry name" value="ATP-dep_DNA_Helicase"/>
</dbReference>
<dbReference type="OrthoDB" id="4131at10239"/>
<keyword evidence="10" id="KW-1185">Reference proteome</keyword>
<evidence type="ECO:0000256" key="2">
    <source>
        <dbReference type="ARBA" id="ARBA00022801"/>
    </source>
</evidence>
<proteinExistence type="predicted"/>
<evidence type="ECO:0000313" key="7">
    <source>
        <dbReference type="EMBL" id="AEJ34634.1"/>
    </source>
</evidence>
<dbReference type="Gene3D" id="3.40.50.300">
    <property type="entry name" value="P-loop containing nucleotide triphosphate hydrolases"/>
    <property type="match status" value="2"/>
</dbReference>
<dbReference type="EMBL" id="KM982403">
    <property type="protein sequence ID" value="AKI81061.1"/>
    <property type="molecule type" value="Genomic_DNA"/>
</dbReference>
<evidence type="ECO:0000313" key="8">
    <source>
        <dbReference type="EMBL" id="AKI79165.1"/>
    </source>
</evidence>
<dbReference type="GeneID" id="9925017"/>
<dbReference type="Proteomes" id="UP000201519">
    <property type="component" value="Segment"/>
</dbReference>
<dbReference type="Proteomes" id="UP000274448">
    <property type="component" value="Segment"/>
</dbReference>
<evidence type="ECO:0000259" key="5">
    <source>
        <dbReference type="PROSITE" id="PS51192"/>
    </source>
</evidence>
<dbReference type="PANTHER" id="PTHR11274">
    <property type="entry name" value="RAD25/XP-B DNA REPAIR HELICASE"/>
    <property type="match status" value="1"/>
</dbReference>
<dbReference type="KEGG" id="vg:9925017"/>
<dbReference type="SMART" id="SM00487">
    <property type="entry name" value="DEXDc"/>
    <property type="match status" value="1"/>
</dbReference>
<dbReference type="Proteomes" id="UP000240552">
    <property type="component" value="Segment"/>
</dbReference>
<dbReference type="EC" id="3.6.4.13" evidence="6"/>
<dbReference type="RefSeq" id="YP_003986900.1">
    <property type="nucleotide sequence ID" value="NC_014649.1"/>
</dbReference>
<reference evidence="12 13" key="3">
    <citation type="submission" date="2014-10" db="EMBL/GenBank/DDBJ databases">
        <title>Pan-genome analysis of Brazilian lineage A amoebal mimiviruses.</title>
        <authorList>
            <person name="Assis F.L."/>
            <person name="Abrahao J.S."/>
            <person name="Kroon E.G."/>
            <person name="Dornas F.P."/>
            <person name="Andrade K.R."/>
            <person name="Borato P.V.M."/>
            <person name="Pilotto M.R."/>
            <person name="Benamar S."/>
            <person name="LaScola B."/>
            <person name="Colson P."/>
        </authorList>
    </citation>
    <scope>NUCLEOTIDE SEQUENCE [LARGE SCALE GENOMIC DNA]</scope>
    <source>
        <strain evidence="9 13">Amazonia</strain>
        <strain evidence="8 12">Oyster</strain>
    </source>
</reference>
<dbReference type="CDD" id="cd18785">
    <property type="entry name" value="SF2_C"/>
    <property type="match status" value="1"/>
</dbReference>